<evidence type="ECO:0000313" key="3">
    <source>
        <dbReference type="Proteomes" id="UP000020467"/>
    </source>
</evidence>
<dbReference type="Gene3D" id="2.60.120.560">
    <property type="entry name" value="Exo-inulinase, domain 1"/>
    <property type="match status" value="1"/>
</dbReference>
<dbReference type="EMBL" id="JARH01000760">
    <property type="protein sequence ID" value="EXF77089.1"/>
    <property type="molecule type" value="Genomic_DNA"/>
</dbReference>
<protein>
    <submittedName>
        <fullName evidence="2">Alpha-L-rhamnosidase</fullName>
    </submittedName>
</protein>
<evidence type="ECO:0000259" key="1">
    <source>
        <dbReference type="Pfam" id="PF17390"/>
    </source>
</evidence>
<feature type="domain" description="Alpha-L-rhamnosidase C-terminal" evidence="1">
    <location>
        <begin position="603"/>
        <end position="667"/>
    </location>
</feature>
<keyword evidence="3" id="KW-1185">Reference proteome</keyword>
<dbReference type="InterPro" id="IPR008928">
    <property type="entry name" value="6-hairpin_glycosidase_sf"/>
</dbReference>
<dbReference type="InterPro" id="IPR035398">
    <property type="entry name" value="Bac_rhamnosid_C"/>
</dbReference>
<name>A0A010RGW8_9PEZI</name>
<dbReference type="SUPFAM" id="SSF48208">
    <property type="entry name" value="Six-hairpin glycosidases"/>
    <property type="match status" value="1"/>
</dbReference>
<dbReference type="eggNOG" id="ENOG502QV6N">
    <property type="taxonomic scope" value="Eukaryota"/>
</dbReference>
<dbReference type="KEGG" id="cfj:CFIO01_01736"/>
<reference evidence="2 3" key="1">
    <citation type="submission" date="2014-02" db="EMBL/GenBank/DDBJ databases">
        <title>The genome sequence of Colletotrichum fioriniae PJ7.</title>
        <authorList>
            <person name="Baroncelli R."/>
            <person name="Thon M.R."/>
        </authorList>
    </citation>
    <scope>NUCLEOTIDE SEQUENCE [LARGE SCALE GENOMIC DNA]</scope>
    <source>
        <strain evidence="2 3">PJ7</strain>
    </source>
</reference>
<dbReference type="OrthoDB" id="10036721at2759"/>
<evidence type="ECO:0000313" key="2">
    <source>
        <dbReference type="EMBL" id="EXF77089.1"/>
    </source>
</evidence>
<dbReference type="GO" id="GO:0005975">
    <property type="term" value="P:carbohydrate metabolic process"/>
    <property type="evidence" value="ECO:0007669"/>
    <property type="project" value="InterPro"/>
</dbReference>
<dbReference type="STRING" id="1445577.A0A010RGW8"/>
<dbReference type="Gene3D" id="1.50.10.10">
    <property type="match status" value="1"/>
</dbReference>
<dbReference type="GO" id="GO:0003824">
    <property type="term" value="F:catalytic activity"/>
    <property type="evidence" value="ECO:0007669"/>
    <property type="project" value="UniProtKB-ARBA"/>
</dbReference>
<gene>
    <name evidence="2" type="ORF">CFIO01_01736</name>
</gene>
<dbReference type="AlphaFoldDB" id="A0A010RGW8"/>
<dbReference type="Gene3D" id="2.60.420.10">
    <property type="entry name" value="Maltose phosphorylase, domain 3"/>
    <property type="match status" value="1"/>
</dbReference>
<dbReference type="PANTHER" id="PTHR34987">
    <property type="entry name" value="C, PUTATIVE (AFU_ORTHOLOGUE AFUA_3G02880)-RELATED"/>
    <property type="match status" value="1"/>
</dbReference>
<dbReference type="HOGENOM" id="CLU_007933_2_0_1"/>
<dbReference type="Pfam" id="PF17390">
    <property type="entry name" value="Bac_rhamnosid_C"/>
    <property type="match status" value="1"/>
</dbReference>
<dbReference type="InterPro" id="IPR012341">
    <property type="entry name" value="6hp_glycosidase-like_sf"/>
</dbReference>
<comment type="caution">
    <text evidence="2">The sequence shown here is derived from an EMBL/GenBank/DDBJ whole genome shotgun (WGS) entry which is preliminary data.</text>
</comment>
<dbReference type="PANTHER" id="PTHR34987:SF4">
    <property type="entry name" value="ALPHA-L-RHAMNOSIDASE C-TERMINAL DOMAIN-CONTAINING PROTEIN"/>
    <property type="match status" value="1"/>
</dbReference>
<dbReference type="Proteomes" id="UP000020467">
    <property type="component" value="Unassembled WGS sequence"/>
</dbReference>
<sequence>MGPRDLTLLRSFPTFEVISASGDTSSFEISFAESKAALDSYMSDGTLPLAAAMDTYRVNQYNITVPLLITNRLIQGAFRYQKLNLSSAGSLQLRNIGVKPTTSNIPVTQLPGSFECSDEDLTRVWTTGARTVQLTEIPNNSIPDFLQISDEGAYAESQAPQGLAGAVAAQLLNYRLDIQAKPVKGGFGVSVPCDTLNSCVYLSFNLDSHTITAHAGSTSLDALLATSPLPVNTTLGAWHDVHIDVAMTSITVTFNALPVLNLTQTSRYFGSFGFGASFGHAAYFRNLISSTPTGETIYTNPLTSPSFLSDFMMNTNPADTIVDGSRTAPGATESPTRATSTWPSVPPSALAQNYEMRGNITFAKHWAPKVSKMLNWADSPTLPNGLFNLADESFGGDWNYYDTPQSGVVTKFNVVYAYALQQSLPLLRDAGLNTTTYQTRLDTLRSAINTNLWNPDLNAYILSSTFTTGFAQDANALAILANVPPSPIATASILSTLASDLILPTGPLAFSNSTTSAGFAQKISPYASSYHLRAALSARDASTALTLLKTLWAPMADPKHENYTGCFWETLNPDGTPGLGVITSLCHGWAAGPTAELSRYVLGIQPVAPGFAEWKVEPQTLGLGWAKGRYPTVRGDIAVAWRFEGGMLRMVVESPAESKGTIYLPEPLVTSLEESVIWVNGDVKNGTQFEVNGGDTFVLTQEPLGAGLLA</sequence>
<proteinExistence type="predicted"/>
<organism evidence="2 3">
    <name type="scientific">Colletotrichum fioriniae PJ7</name>
    <dbReference type="NCBI Taxonomy" id="1445577"/>
    <lineage>
        <taxon>Eukaryota</taxon>
        <taxon>Fungi</taxon>
        <taxon>Dikarya</taxon>
        <taxon>Ascomycota</taxon>
        <taxon>Pezizomycotina</taxon>
        <taxon>Sordariomycetes</taxon>
        <taxon>Hypocreomycetidae</taxon>
        <taxon>Glomerellales</taxon>
        <taxon>Glomerellaceae</taxon>
        <taxon>Colletotrichum</taxon>
        <taxon>Colletotrichum acutatum species complex</taxon>
    </lineage>
</organism>
<accession>A0A010RGW8</accession>